<comment type="caution">
    <text evidence="1">The sequence shown here is derived from an EMBL/GenBank/DDBJ whole genome shotgun (WGS) entry which is preliminary data.</text>
</comment>
<organism evidence="1 2">
    <name type="scientific">Gracilibacillus pellucidus</name>
    <dbReference type="NCBI Taxonomy" id="3095368"/>
    <lineage>
        <taxon>Bacteria</taxon>
        <taxon>Bacillati</taxon>
        <taxon>Bacillota</taxon>
        <taxon>Bacilli</taxon>
        <taxon>Bacillales</taxon>
        <taxon>Bacillaceae</taxon>
        <taxon>Gracilibacillus</taxon>
    </lineage>
</organism>
<evidence type="ECO:0000313" key="1">
    <source>
        <dbReference type="EMBL" id="MDX8046858.1"/>
    </source>
</evidence>
<protein>
    <submittedName>
        <fullName evidence="1">Uncharacterized protein</fullName>
    </submittedName>
</protein>
<keyword evidence="2" id="KW-1185">Reference proteome</keyword>
<dbReference type="EMBL" id="JAWZSR010000007">
    <property type="protein sequence ID" value="MDX8046858.1"/>
    <property type="molecule type" value="Genomic_DNA"/>
</dbReference>
<gene>
    <name evidence="1" type="ORF">SH601_12770</name>
</gene>
<reference evidence="1" key="1">
    <citation type="submission" date="2023-11" db="EMBL/GenBank/DDBJ databases">
        <title>Gracilibacillus pellucida a moderately halophilic bacterium isolated from saline soil in Xinjiang province.</title>
        <authorList>
            <person name="Zhang Z."/>
            <person name="Tan F."/>
            <person name="Wang Y."/>
            <person name="Xia M."/>
        </authorList>
    </citation>
    <scope>NUCLEOTIDE SEQUENCE</scope>
    <source>
        <strain evidence="1">S3-1-1</strain>
    </source>
</reference>
<dbReference type="Proteomes" id="UP001277972">
    <property type="component" value="Unassembled WGS sequence"/>
</dbReference>
<proteinExistence type="predicted"/>
<name>A0ACC6M7A1_9BACI</name>
<accession>A0ACC6M7A1</accession>
<sequence length="486" mass="53690">MKKSFDYKKKMNKNRSNVTKRVAGLTLAVSIGVAIPVAPATLSSADPLGLTNSVVVNAAEVTDLLDHHDVLTSTYAGDSTDQSYSNYTLRNTANPTVAINLDTDYIYTVKFPDELAYLLNNDQIVDTIKNQFDFSGKVVGNDGEPESFTSNNYDPAPYVTINHATNSVEFNITEFHKGYNLTPYTEKRPYTDVYETYMFRMLMTTDYQEIAQGDYIFHIGLTEGSVDLDAVSNARVETLTVESGPVNTPEDPVDNENQDTNEDPDNETDQELDLDSDNDDNLDSNEDSDNETDQELDEDSDDDDNLDSNEDSDNETEQELDEDSDNDNNLDSNDDSDNETDQGLDGDSDNDDNLDSNDDSDNETDQGLDEDSDNDDNLDSNDDSDNETDQGLDGDSDNDNNLDSNDDSDNETDQGLDGDSDNDDNLDSNDDSDNETDQGLDEDSDNDDENKLPDTATSTWKYGMAGAIALLCGIATQIIGRFKRTE</sequence>
<evidence type="ECO:0000313" key="2">
    <source>
        <dbReference type="Proteomes" id="UP001277972"/>
    </source>
</evidence>